<dbReference type="InterPro" id="IPR050863">
    <property type="entry name" value="CenT-Element_Derived"/>
</dbReference>
<feature type="region of interest" description="Disordered" evidence="1">
    <location>
        <begin position="173"/>
        <end position="205"/>
    </location>
</feature>
<name>A0A8J5KJG8_HOMAM</name>
<keyword evidence="3" id="KW-1185">Reference proteome</keyword>
<evidence type="ECO:0000313" key="3">
    <source>
        <dbReference type="Proteomes" id="UP000747542"/>
    </source>
</evidence>
<dbReference type="GO" id="GO:0005634">
    <property type="term" value="C:nucleus"/>
    <property type="evidence" value="ECO:0007669"/>
    <property type="project" value="TreeGrafter"/>
</dbReference>
<evidence type="ECO:0000313" key="2">
    <source>
        <dbReference type="EMBL" id="KAG7171328.1"/>
    </source>
</evidence>
<evidence type="ECO:0000256" key="1">
    <source>
        <dbReference type="SAM" id="MobiDB-lite"/>
    </source>
</evidence>
<comment type="caution">
    <text evidence="2">The sequence shown here is derived from an EMBL/GenBank/DDBJ whole genome shotgun (WGS) entry which is preliminary data.</text>
</comment>
<dbReference type="PANTHER" id="PTHR19303:SF17">
    <property type="entry name" value="TIGGER TRANSPOSABLE ELEMENT-DERIVED PROTEIN 7"/>
    <property type="match status" value="1"/>
</dbReference>
<reference evidence="2" key="1">
    <citation type="journal article" date="2021" name="Sci. Adv.">
        <title>The American lobster genome reveals insights on longevity, neural, and immune adaptations.</title>
        <authorList>
            <person name="Polinski J.M."/>
            <person name="Zimin A.V."/>
            <person name="Clark K.F."/>
            <person name="Kohn A.B."/>
            <person name="Sadowski N."/>
            <person name="Timp W."/>
            <person name="Ptitsyn A."/>
            <person name="Khanna P."/>
            <person name="Romanova D.Y."/>
            <person name="Williams P."/>
            <person name="Greenwood S.J."/>
            <person name="Moroz L.L."/>
            <person name="Walt D.R."/>
            <person name="Bodnar A.G."/>
        </authorList>
    </citation>
    <scope>NUCLEOTIDE SEQUENCE</scope>
    <source>
        <strain evidence="2">GMGI-L3</strain>
    </source>
</reference>
<sequence>MKRAAGVPVRGIDLQSVAERFTAHLNIEDSRPTEADPKSRSHHCLSNKIVVGESRSADVASVEPFRKKLLALIDKCLLRCQLYNGDETGLYWKSVPENTQAAKSEGLTPGRKTSKECVSALACGNADGSHRLKPMIISTGLTNDYMATLQRGGEAKVKEDNLVDWLAAEAEEPGYHHQTEDLSHVSEDLQLDGDKDDKRPAIKLE</sequence>
<dbReference type="PANTHER" id="PTHR19303">
    <property type="entry name" value="TRANSPOSON"/>
    <property type="match status" value="1"/>
</dbReference>
<dbReference type="Proteomes" id="UP000747542">
    <property type="component" value="Unassembled WGS sequence"/>
</dbReference>
<dbReference type="GO" id="GO:0003677">
    <property type="term" value="F:DNA binding"/>
    <property type="evidence" value="ECO:0007669"/>
    <property type="project" value="TreeGrafter"/>
</dbReference>
<dbReference type="EMBL" id="JAHLQT010012455">
    <property type="protein sequence ID" value="KAG7171328.1"/>
    <property type="molecule type" value="Genomic_DNA"/>
</dbReference>
<dbReference type="AlphaFoldDB" id="A0A8J5KJG8"/>
<organism evidence="2 3">
    <name type="scientific">Homarus americanus</name>
    <name type="common">American lobster</name>
    <dbReference type="NCBI Taxonomy" id="6706"/>
    <lineage>
        <taxon>Eukaryota</taxon>
        <taxon>Metazoa</taxon>
        <taxon>Ecdysozoa</taxon>
        <taxon>Arthropoda</taxon>
        <taxon>Crustacea</taxon>
        <taxon>Multicrustacea</taxon>
        <taxon>Malacostraca</taxon>
        <taxon>Eumalacostraca</taxon>
        <taxon>Eucarida</taxon>
        <taxon>Decapoda</taxon>
        <taxon>Pleocyemata</taxon>
        <taxon>Astacidea</taxon>
        <taxon>Nephropoidea</taxon>
        <taxon>Nephropidae</taxon>
        <taxon>Homarus</taxon>
    </lineage>
</organism>
<gene>
    <name evidence="2" type="primary">TIGD7-L26</name>
    <name evidence="2" type="ORF">Hamer_G013792</name>
</gene>
<proteinExistence type="predicted"/>
<protein>
    <submittedName>
        <fullName evidence="2">Tigger transposable element-derived protein 7-like 26</fullName>
    </submittedName>
</protein>
<accession>A0A8J5KJG8</accession>